<reference evidence="1" key="2">
    <citation type="submission" date="2021-04" db="EMBL/GenBank/DDBJ databases">
        <authorList>
            <person name="Gilroy R."/>
        </authorList>
    </citation>
    <scope>NUCLEOTIDE SEQUENCE</scope>
    <source>
        <strain evidence="1">1068</strain>
    </source>
</reference>
<evidence type="ECO:0000313" key="2">
    <source>
        <dbReference type="Proteomes" id="UP000824056"/>
    </source>
</evidence>
<dbReference type="EMBL" id="DXBG01000254">
    <property type="protein sequence ID" value="HIZ66377.1"/>
    <property type="molecule type" value="Genomic_DNA"/>
</dbReference>
<accession>A0A9D2FTB4</accession>
<proteinExistence type="predicted"/>
<protein>
    <submittedName>
        <fullName evidence="1">Uncharacterized protein</fullName>
    </submittedName>
</protein>
<gene>
    <name evidence="1" type="ORF">H9809_10850</name>
</gene>
<organism evidence="1 2">
    <name type="scientific">Candidatus Blautia pullicola</name>
    <dbReference type="NCBI Taxonomy" id="2838498"/>
    <lineage>
        <taxon>Bacteria</taxon>
        <taxon>Bacillati</taxon>
        <taxon>Bacillota</taxon>
        <taxon>Clostridia</taxon>
        <taxon>Lachnospirales</taxon>
        <taxon>Lachnospiraceae</taxon>
        <taxon>Blautia</taxon>
    </lineage>
</organism>
<reference evidence="1" key="1">
    <citation type="journal article" date="2021" name="PeerJ">
        <title>Extensive microbial diversity within the chicken gut microbiome revealed by metagenomics and culture.</title>
        <authorList>
            <person name="Gilroy R."/>
            <person name="Ravi A."/>
            <person name="Getino M."/>
            <person name="Pursley I."/>
            <person name="Horton D.L."/>
            <person name="Alikhan N.F."/>
            <person name="Baker D."/>
            <person name="Gharbi K."/>
            <person name="Hall N."/>
            <person name="Watson M."/>
            <person name="Adriaenssens E.M."/>
            <person name="Foster-Nyarko E."/>
            <person name="Jarju S."/>
            <person name="Secka A."/>
            <person name="Antonio M."/>
            <person name="Oren A."/>
            <person name="Chaudhuri R.R."/>
            <person name="La Ragione R."/>
            <person name="Hildebrand F."/>
            <person name="Pallen M.J."/>
        </authorList>
    </citation>
    <scope>NUCLEOTIDE SEQUENCE</scope>
    <source>
        <strain evidence="1">1068</strain>
    </source>
</reference>
<sequence>MEFTDEKTSFCLVLEEPAEASFVSLTIQESYPGERWEDNCISEVEIYE</sequence>
<dbReference type="AlphaFoldDB" id="A0A9D2FTB4"/>
<comment type="caution">
    <text evidence="1">The sequence shown here is derived from an EMBL/GenBank/DDBJ whole genome shotgun (WGS) entry which is preliminary data.</text>
</comment>
<name>A0A9D2FTB4_9FIRM</name>
<evidence type="ECO:0000313" key="1">
    <source>
        <dbReference type="EMBL" id="HIZ66377.1"/>
    </source>
</evidence>
<dbReference type="Proteomes" id="UP000824056">
    <property type="component" value="Unassembled WGS sequence"/>
</dbReference>